<keyword evidence="1" id="KW-0479">Metal-binding</keyword>
<evidence type="ECO:0000256" key="4">
    <source>
        <dbReference type="PROSITE-ProRule" id="PRU00510"/>
    </source>
</evidence>
<dbReference type="InterPro" id="IPR037187">
    <property type="entry name" value="DnaK_N"/>
</dbReference>
<dbReference type="Gene3D" id="1.20.120.910">
    <property type="entry name" value="DksA, coiled-coil domain"/>
    <property type="match status" value="1"/>
</dbReference>
<feature type="zinc finger region" description="dksA C4-type" evidence="4">
    <location>
        <begin position="84"/>
        <end position="108"/>
    </location>
</feature>
<evidence type="ECO:0000256" key="3">
    <source>
        <dbReference type="ARBA" id="ARBA00022833"/>
    </source>
</evidence>
<sequence length="117" mass="13295">MKKTELEHFKNILEQRKQEIIDNINDSTKQIDELRQNGAVDEFDVASISTDSDLEYSISSKQKIELNAINESLRKIANGTYGICEMCDENISIARLKAKPNVKLCITCQEISEKNSN</sequence>
<name>A0A2I1N8W4_9BACT</name>
<dbReference type="EMBL" id="PKHU01000006">
    <property type="protein sequence ID" value="PKZ28830.1"/>
    <property type="molecule type" value="Genomic_DNA"/>
</dbReference>
<feature type="domain" description="Zinc finger DksA/TraR C4-type" evidence="6">
    <location>
        <begin position="79"/>
        <end position="114"/>
    </location>
</feature>
<dbReference type="PROSITE" id="PS51128">
    <property type="entry name" value="ZF_DKSA_2"/>
    <property type="match status" value="1"/>
</dbReference>
<dbReference type="GO" id="GO:0008270">
    <property type="term" value="F:zinc ion binding"/>
    <property type="evidence" value="ECO:0007669"/>
    <property type="project" value="UniProtKB-KW"/>
</dbReference>
<keyword evidence="2" id="KW-0863">Zinc-finger</keyword>
<dbReference type="Pfam" id="PF21157">
    <property type="entry name" value="DksA_N"/>
    <property type="match status" value="1"/>
</dbReference>
<dbReference type="InterPro" id="IPR048489">
    <property type="entry name" value="DksA_N"/>
</dbReference>
<accession>A0A2I1N8W4</accession>
<evidence type="ECO:0000256" key="1">
    <source>
        <dbReference type="ARBA" id="ARBA00022723"/>
    </source>
</evidence>
<dbReference type="PANTHER" id="PTHR33823:SF4">
    <property type="entry name" value="GENERAL STRESS PROTEIN 16O"/>
    <property type="match status" value="1"/>
</dbReference>
<gene>
    <name evidence="8" type="ORF">CYJ41_06915</name>
</gene>
<dbReference type="SUPFAM" id="SSF109635">
    <property type="entry name" value="DnaK suppressor protein DksA, alpha-hairpin domain"/>
    <property type="match status" value="1"/>
</dbReference>
<organism evidence="8 9">
    <name type="scientific">Campylobacter ureolyticus</name>
    <dbReference type="NCBI Taxonomy" id="827"/>
    <lineage>
        <taxon>Bacteria</taxon>
        <taxon>Pseudomonadati</taxon>
        <taxon>Campylobacterota</taxon>
        <taxon>Epsilonproteobacteria</taxon>
        <taxon>Campylobacterales</taxon>
        <taxon>Campylobacteraceae</taxon>
        <taxon>Campylobacter</taxon>
    </lineage>
</organism>
<feature type="coiled-coil region" evidence="5">
    <location>
        <begin position="10"/>
        <end position="37"/>
    </location>
</feature>
<proteinExistence type="predicted"/>
<dbReference type="Pfam" id="PF01258">
    <property type="entry name" value="zf-dskA_traR"/>
    <property type="match status" value="1"/>
</dbReference>
<dbReference type="SUPFAM" id="SSF57716">
    <property type="entry name" value="Glucocorticoid receptor-like (DNA-binding domain)"/>
    <property type="match status" value="1"/>
</dbReference>
<comment type="caution">
    <text evidence="8">The sequence shown here is derived from an EMBL/GenBank/DDBJ whole genome shotgun (WGS) entry which is preliminary data.</text>
</comment>
<evidence type="ECO:0000259" key="7">
    <source>
        <dbReference type="Pfam" id="PF21157"/>
    </source>
</evidence>
<dbReference type="InterPro" id="IPR000962">
    <property type="entry name" value="Znf_DskA_TraR"/>
</dbReference>
<evidence type="ECO:0000256" key="5">
    <source>
        <dbReference type="SAM" id="Coils"/>
    </source>
</evidence>
<dbReference type="Proteomes" id="UP000234639">
    <property type="component" value="Unassembled WGS sequence"/>
</dbReference>
<dbReference type="PROSITE" id="PS01102">
    <property type="entry name" value="ZF_DKSA_1"/>
    <property type="match status" value="1"/>
</dbReference>
<reference evidence="8 9" key="1">
    <citation type="submission" date="2017-12" db="EMBL/GenBank/DDBJ databases">
        <title>Phylogenetic diversity of female urinary microbiome.</title>
        <authorList>
            <person name="Thomas-White K."/>
            <person name="Wolfe A.J."/>
        </authorList>
    </citation>
    <scope>NUCLEOTIDE SEQUENCE [LARGE SCALE GENOMIC DNA]</scope>
    <source>
        <strain evidence="8 9">UMB0112</strain>
    </source>
</reference>
<evidence type="ECO:0000256" key="2">
    <source>
        <dbReference type="ARBA" id="ARBA00022771"/>
    </source>
</evidence>
<dbReference type="AlphaFoldDB" id="A0A2I1N8W4"/>
<evidence type="ECO:0000313" key="9">
    <source>
        <dbReference type="Proteomes" id="UP000234639"/>
    </source>
</evidence>
<dbReference type="RefSeq" id="WP_016647377.1">
    <property type="nucleotide sequence ID" value="NZ_BQNW01000001.1"/>
</dbReference>
<keyword evidence="3" id="KW-0862">Zinc</keyword>
<feature type="domain" description="DnaK suppressor protein DksA N-terminal" evidence="7">
    <location>
        <begin position="6"/>
        <end position="76"/>
    </location>
</feature>
<keyword evidence="5" id="KW-0175">Coiled coil</keyword>
<evidence type="ECO:0000259" key="6">
    <source>
        <dbReference type="Pfam" id="PF01258"/>
    </source>
</evidence>
<dbReference type="PANTHER" id="PTHR33823">
    <property type="entry name" value="RNA POLYMERASE-BINDING TRANSCRIPTION FACTOR DKSA-RELATED"/>
    <property type="match status" value="1"/>
</dbReference>
<evidence type="ECO:0000313" key="8">
    <source>
        <dbReference type="EMBL" id="PKZ28830.1"/>
    </source>
</evidence>
<protein>
    <submittedName>
        <fullName evidence="8">RNA polymerase-binding protein DksA</fullName>
    </submittedName>
</protein>
<dbReference type="NCBIfam" id="NF033459">
    <property type="entry name" value="DksA_like"/>
    <property type="match status" value="1"/>
</dbReference>
<dbReference type="InterPro" id="IPR020458">
    <property type="entry name" value="Znf_DskA_TraR_CS"/>
</dbReference>